<accession>A0A7W6TIT7</accession>
<evidence type="ECO:0000259" key="1">
    <source>
        <dbReference type="Pfam" id="PF11695"/>
    </source>
</evidence>
<comment type="caution">
    <text evidence="3">The sequence shown here is derived from an EMBL/GenBank/DDBJ whole genome shotgun (WGS) entry which is preliminary data.</text>
</comment>
<dbReference type="AlphaFoldDB" id="A0A7W6TIT7"/>
<dbReference type="EMBL" id="JACIHM010000008">
    <property type="protein sequence ID" value="MBB4448818.1"/>
    <property type="molecule type" value="Genomic_DNA"/>
</dbReference>
<evidence type="ECO:0000313" key="6">
    <source>
        <dbReference type="Proteomes" id="UP000524535"/>
    </source>
</evidence>
<gene>
    <name evidence="3" type="ORF">GGE31_004740</name>
    <name evidence="2" type="ORF">GGE33_004584</name>
    <name evidence="4" type="ORF">GGE35_004664</name>
</gene>
<keyword evidence="6" id="KW-1185">Reference proteome</keyword>
<evidence type="ECO:0000313" key="2">
    <source>
        <dbReference type="EMBL" id="MBB4350810.1"/>
    </source>
</evidence>
<evidence type="ECO:0000313" key="5">
    <source>
        <dbReference type="Proteomes" id="UP000520770"/>
    </source>
</evidence>
<protein>
    <recommendedName>
        <fullName evidence="1">DUF3291 domain-containing protein</fullName>
    </recommendedName>
</protein>
<dbReference type="Proteomes" id="UP000520770">
    <property type="component" value="Unassembled WGS sequence"/>
</dbReference>
<evidence type="ECO:0000313" key="4">
    <source>
        <dbReference type="EMBL" id="MBB4448818.1"/>
    </source>
</evidence>
<dbReference type="Proteomes" id="UP000576087">
    <property type="component" value="Unassembled WGS sequence"/>
</dbReference>
<evidence type="ECO:0000313" key="7">
    <source>
        <dbReference type="Proteomes" id="UP000576087"/>
    </source>
</evidence>
<evidence type="ECO:0000313" key="3">
    <source>
        <dbReference type="EMBL" id="MBB4414202.1"/>
    </source>
</evidence>
<dbReference type="InterPro" id="IPR021708">
    <property type="entry name" value="DUF3291"/>
</dbReference>
<dbReference type="Proteomes" id="UP000524535">
    <property type="component" value="Unassembled WGS sequence"/>
</dbReference>
<sequence>MREPANFLAAETAEGFIGRSGYDGEIGPESWGQQVFPRFIKGSGFETAPSSLSMWADLESLTAFSYSGVHADALKHGRKWQVERRWPALVLWWTDSRPNWSDGVERFERLHDHGTGPDSFNFKDPYGPDGKRISIDRARVRELAALNAERHKDLMAHVLVQKS</sequence>
<feature type="domain" description="DUF3291" evidence="1">
    <location>
        <begin position="9"/>
        <end position="124"/>
    </location>
</feature>
<proteinExistence type="predicted"/>
<dbReference type="EMBL" id="JACIGW010000007">
    <property type="protein sequence ID" value="MBB4350810.1"/>
    <property type="molecule type" value="Genomic_DNA"/>
</dbReference>
<dbReference type="EMBL" id="JACIGY010000008">
    <property type="protein sequence ID" value="MBB4414202.1"/>
    <property type="molecule type" value="Genomic_DNA"/>
</dbReference>
<name>A0A7W6TIT7_9HYPH</name>
<organism evidence="3 6">
    <name type="scientific">Aliirhizobium cellulosilyticum</name>
    <dbReference type="NCBI Taxonomy" id="393664"/>
    <lineage>
        <taxon>Bacteria</taxon>
        <taxon>Pseudomonadati</taxon>
        <taxon>Pseudomonadota</taxon>
        <taxon>Alphaproteobacteria</taxon>
        <taxon>Hyphomicrobiales</taxon>
        <taxon>Rhizobiaceae</taxon>
        <taxon>Aliirhizobium</taxon>
    </lineage>
</organism>
<reference evidence="5 6" key="1">
    <citation type="submission" date="2020-08" db="EMBL/GenBank/DDBJ databases">
        <title>Genomic Encyclopedia of Type Strains, Phase IV (KMG-V): Genome sequencing to study the core and pangenomes of soil and plant-associated prokaryotes.</title>
        <authorList>
            <person name="Whitman W."/>
        </authorList>
    </citation>
    <scope>NUCLEOTIDE SEQUENCE [LARGE SCALE GENOMIC DNA]</scope>
    <source>
        <strain evidence="3 6">SEMIA 444</strain>
        <strain evidence="2 5">SEMIA 448</strain>
        <strain evidence="4 7">SEMIA 452</strain>
    </source>
</reference>
<dbReference type="Pfam" id="PF11695">
    <property type="entry name" value="DUF3291"/>
    <property type="match status" value="1"/>
</dbReference>